<dbReference type="STRING" id="483547.GSUB_15310"/>
<evidence type="ECO:0000313" key="3">
    <source>
        <dbReference type="Proteomes" id="UP000035036"/>
    </source>
</evidence>
<gene>
    <name evidence="2" type="ORF">GSUB_15310</name>
</gene>
<dbReference type="RefSeq" id="WP_040201584.1">
    <property type="nucleotide sequence ID" value="NZ_CP010311.1"/>
</dbReference>
<evidence type="ECO:0000259" key="1">
    <source>
        <dbReference type="Pfam" id="PF06662"/>
    </source>
</evidence>
<dbReference type="PANTHER" id="PTHR13174:SF3">
    <property type="entry name" value="D-GLUCURONYL C5-EPIMERASE"/>
    <property type="match status" value="1"/>
</dbReference>
<feature type="domain" description="D-glucuronyl C5-epimerase C-terminal" evidence="1">
    <location>
        <begin position="109"/>
        <end position="283"/>
    </location>
</feature>
<dbReference type="SUPFAM" id="SSF48208">
    <property type="entry name" value="Six-hairpin glycosidases"/>
    <property type="match status" value="1"/>
</dbReference>
<dbReference type="OrthoDB" id="7888928at2"/>
<dbReference type="GO" id="GO:0015012">
    <property type="term" value="P:heparan sulfate proteoglycan biosynthetic process"/>
    <property type="evidence" value="ECO:0007669"/>
    <property type="project" value="InterPro"/>
</dbReference>
<dbReference type="Pfam" id="PF06662">
    <property type="entry name" value="C5-epim_C"/>
    <property type="match status" value="1"/>
</dbReference>
<dbReference type="Proteomes" id="UP000035036">
    <property type="component" value="Chromosome"/>
</dbReference>
<dbReference type="AlphaFoldDB" id="A0A0B5FHH4"/>
<dbReference type="GO" id="GO:0005975">
    <property type="term" value="P:carbohydrate metabolic process"/>
    <property type="evidence" value="ECO:0007669"/>
    <property type="project" value="InterPro"/>
</dbReference>
<organism evidence="2 3">
    <name type="scientific">Geoalkalibacter subterraneus</name>
    <dbReference type="NCBI Taxonomy" id="483547"/>
    <lineage>
        <taxon>Bacteria</taxon>
        <taxon>Pseudomonadati</taxon>
        <taxon>Thermodesulfobacteriota</taxon>
        <taxon>Desulfuromonadia</taxon>
        <taxon>Desulfuromonadales</taxon>
        <taxon>Geoalkalibacteraceae</taxon>
        <taxon>Geoalkalibacter</taxon>
    </lineage>
</organism>
<name>A0A0B5FHH4_9BACT</name>
<dbReference type="KEGG" id="gsb:GSUB_15310"/>
<dbReference type="EMBL" id="CP010311">
    <property type="protein sequence ID" value="AJF07642.1"/>
    <property type="molecule type" value="Genomic_DNA"/>
</dbReference>
<proteinExistence type="predicted"/>
<reference evidence="2 3" key="1">
    <citation type="journal article" date="2015" name="Genome Announc.">
        <title>Genomes of Geoalkalibacter ferrihydriticus Z-0531T and Geoalkalibacter subterraneus Red1T, Two Haloalkaliphilic Metal-Reducing Deltaproteobacteria.</title>
        <authorList>
            <person name="Badalamenti J.P."/>
            <person name="Krajmalnik-Brown R."/>
            <person name="Torres C.I."/>
            <person name="Bond D.R."/>
        </authorList>
    </citation>
    <scope>NUCLEOTIDE SEQUENCE [LARGE SCALE GENOMIC DNA]</scope>
    <source>
        <strain evidence="2 3">Red1</strain>
    </source>
</reference>
<protein>
    <submittedName>
        <fullName evidence="2">D-glucuronyl C5-epimerase</fullName>
    </submittedName>
</protein>
<dbReference type="InterPro" id="IPR039721">
    <property type="entry name" value="C5-epimerase"/>
</dbReference>
<dbReference type="GO" id="GO:0047464">
    <property type="term" value="F:heparosan-N-sulfate-glucuronate 5-epimerase activity"/>
    <property type="evidence" value="ECO:0007669"/>
    <property type="project" value="InterPro"/>
</dbReference>
<dbReference type="PANTHER" id="PTHR13174">
    <property type="entry name" value="D-GLUCURONYL C5-EPIMERASE"/>
    <property type="match status" value="1"/>
</dbReference>
<accession>A0A0B5FHH4</accession>
<dbReference type="InterPro" id="IPR010598">
    <property type="entry name" value="C5-epim_C"/>
</dbReference>
<keyword evidence="3" id="KW-1185">Reference proteome</keyword>
<dbReference type="InterPro" id="IPR008928">
    <property type="entry name" value="6-hairpin_glycosidase_sf"/>
</dbReference>
<evidence type="ECO:0000313" key="2">
    <source>
        <dbReference type="EMBL" id="AJF07642.1"/>
    </source>
</evidence>
<sequence>MLYTKVYKDILKYLFSTNDFSQLSIGNGYPYPLDLGFTLEDESFYYHPQDKDGVPYRLYQSVGKQYNPTRIAAYALANFNCYALYNYDSCFEIFLKCADWFLGIEDARYEYHFDWSDLKAPWISSMAQGEAASVLIRAYKITGDEKYLKHAKLSLEPLFVRIGSGGVQSLLPDGSLFVEEYPSRNPTHVLNGFLYALIGLGEYAEITESKRHKDLFRQLSLSVCTNIDIWCHGRWSLYEDRIKAKGLNFCTPSYHNLQITQLKWLNARVNDPEIEKTINAWEKGLGNLWTRLFAFAGKAYFRLKNRAQR</sequence>
<dbReference type="HOGENOM" id="CLU_057836_0_0_7"/>